<proteinExistence type="predicted"/>
<dbReference type="GO" id="GO:0016872">
    <property type="term" value="F:intramolecular lyase activity"/>
    <property type="evidence" value="ECO:0007669"/>
    <property type="project" value="InterPro"/>
</dbReference>
<accession>A0A8H7Q9J8</accession>
<dbReference type="InterPro" id="IPR016088">
    <property type="entry name" value="Chalcone_isomerase_3-sand"/>
</dbReference>
<feature type="domain" description="Chalcone isomerase" evidence="1">
    <location>
        <begin position="45"/>
        <end position="160"/>
    </location>
</feature>
<keyword evidence="3" id="KW-1185">Reference proteome</keyword>
<dbReference type="SUPFAM" id="SSF54626">
    <property type="entry name" value="Chalcone isomerase"/>
    <property type="match status" value="1"/>
</dbReference>
<sequence length="199" mass="22224">MFATVGTSFLLSKTVQAEAARGNLQEPRTQMEVPPTIHDATDKKVIIGLGSRQVSFLKISVYVMAMYVRPKDVTMLEKAKLWTTASSPMSDVDQAQKMLSHPIDISIRIVPTRPTGAAHLRDGFTRSLLQLMRDQAKDLSEDEERNILEAIQDFKAKFPKAKGEDIGTVDSQWLADNFVMGYVKLDIVKNVLEEALSLE</sequence>
<evidence type="ECO:0000259" key="1">
    <source>
        <dbReference type="Pfam" id="PF16035"/>
    </source>
</evidence>
<dbReference type="InterPro" id="IPR016087">
    <property type="entry name" value="Chalcone_isomerase"/>
</dbReference>
<dbReference type="Proteomes" id="UP000612746">
    <property type="component" value="Unassembled WGS sequence"/>
</dbReference>
<name>A0A8H7Q9J8_9FUNG</name>
<evidence type="ECO:0000313" key="2">
    <source>
        <dbReference type="EMBL" id="KAG2188507.1"/>
    </source>
</evidence>
<dbReference type="OrthoDB" id="18193at2759"/>
<dbReference type="PANTHER" id="PTHR47284:SF3">
    <property type="entry name" value="FATTY-ACID-BINDING PROTEIN 2"/>
    <property type="match status" value="1"/>
</dbReference>
<dbReference type="AlphaFoldDB" id="A0A8H7Q9J8"/>
<protein>
    <recommendedName>
        <fullName evidence="1">Chalcone isomerase domain-containing protein</fullName>
    </recommendedName>
</protein>
<dbReference type="Gene3D" id="3.50.70.10">
    <property type="match status" value="1"/>
</dbReference>
<dbReference type="PANTHER" id="PTHR47284">
    <property type="entry name" value="FATTY-ACID-BINDING PROTEIN 2"/>
    <property type="match status" value="1"/>
</dbReference>
<organism evidence="2 3">
    <name type="scientific">Umbelopsis vinacea</name>
    <dbReference type="NCBI Taxonomy" id="44442"/>
    <lineage>
        <taxon>Eukaryota</taxon>
        <taxon>Fungi</taxon>
        <taxon>Fungi incertae sedis</taxon>
        <taxon>Mucoromycota</taxon>
        <taxon>Mucoromycotina</taxon>
        <taxon>Umbelopsidomycetes</taxon>
        <taxon>Umbelopsidales</taxon>
        <taxon>Umbelopsidaceae</taxon>
        <taxon>Umbelopsis</taxon>
    </lineage>
</organism>
<dbReference type="EMBL" id="JAEPRA010000002">
    <property type="protein sequence ID" value="KAG2188507.1"/>
    <property type="molecule type" value="Genomic_DNA"/>
</dbReference>
<gene>
    <name evidence="2" type="ORF">INT44_001261</name>
</gene>
<dbReference type="Pfam" id="PF16035">
    <property type="entry name" value="Chalcone_2"/>
    <property type="match status" value="1"/>
</dbReference>
<reference evidence="2" key="1">
    <citation type="submission" date="2020-12" db="EMBL/GenBank/DDBJ databases">
        <title>Metabolic potential, ecology and presence of endohyphal bacteria is reflected in genomic diversity of Mucoromycotina.</title>
        <authorList>
            <person name="Muszewska A."/>
            <person name="Okrasinska A."/>
            <person name="Steczkiewicz K."/>
            <person name="Drgas O."/>
            <person name="Orlowska M."/>
            <person name="Perlinska-Lenart U."/>
            <person name="Aleksandrzak-Piekarczyk T."/>
            <person name="Szatraj K."/>
            <person name="Zielenkiewicz U."/>
            <person name="Pilsyk S."/>
            <person name="Malc E."/>
            <person name="Mieczkowski P."/>
            <person name="Kruszewska J.S."/>
            <person name="Biernat P."/>
            <person name="Pawlowska J."/>
        </authorList>
    </citation>
    <scope>NUCLEOTIDE SEQUENCE</scope>
    <source>
        <strain evidence="2">WA0000051536</strain>
    </source>
</reference>
<evidence type="ECO:0000313" key="3">
    <source>
        <dbReference type="Proteomes" id="UP000612746"/>
    </source>
</evidence>
<comment type="caution">
    <text evidence="2">The sequence shown here is derived from an EMBL/GenBank/DDBJ whole genome shotgun (WGS) entry which is preliminary data.</text>
</comment>
<dbReference type="InterPro" id="IPR036298">
    <property type="entry name" value="Chalcone_isomerase_sf"/>
</dbReference>